<dbReference type="GO" id="GO:0008168">
    <property type="term" value="F:methyltransferase activity"/>
    <property type="evidence" value="ECO:0007669"/>
    <property type="project" value="InterPro"/>
</dbReference>
<dbReference type="SUPFAM" id="SSF51735">
    <property type="entry name" value="NAD(P)-binding Rossmann-fold domains"/>
    <property type="match status" value="1"/>
</dbReference>
<dbReference type="AlphaFoldDB" id="A0A6I4UR33"/>
<evidence type="ECO:0000256" key="3">
    <source>
        <dbReference type="ARBA" id="ARBA00023002"/>
    </source>
</evidence>
<comment type="caution">
    <text evidence="7">The sequence shown here is derived from an EMBL/GenBank/DDBJ whole genome shotgun (WGS) entry which is preliminary data.</text>
</comment>
<dbReference type="EMBL" id="WTYK01000003">
    <property type="protein sequence ID" value="MXP41450.1"/>
    <property type="molecule type" value="Genomic_DNA"/>
</dbReference>
<evidence type="ECO:0000256" key="6">
    <source>
        <dbReference type="ARBA" id="ARBA00047561"/>
    </source>
</evidence>
<comment type="catalytic activity">
    <reaction evidence="6">
        <text>precorrin-2 + NAD(+) = sirohydrochlorin + NADH + 2 H(+)</text>
        <dbReference type="Rhea" id="RHEA:15613"/>
        <dbReference type="ChEBI" id="CHEBI:15378"/>
        <dbReference type="ChEBI" id="CHEBI:57540"/>
        <dbReference type="ChEBI" id="CHEBI:57945"/>
        <dbReference type="ChEBI" id="CHEBI:58351"/>
        <dbReference type="ChEBI" id="CHEBI:58827"/>
        <dbReference type="EC" id="1.3.1.76"/>
    </reaction>
</comment>
<evidence type="ECO:0000313" key="8">
    <source>
        <dbReference type="Proteomes" id="UP000469159"/>
    </source>
</evidence>
<evidence type="ECO:0000256" key="1">
    <source>
        <dbReference type="ARBA" id="ARBA00005010"/>
    </source>
</evidence>
<dbReference type="UniPathway" id="UPA00262">
    <property type="reaction ID" value="UER00222"/>
</dbReference>
<dbReference type="Pfam" id="PF13241">
    <property type="entry name" value="NAD_binding_7"/>
    <property type="match status" value="1"/>
</dbReference>
<dbReference type="OrthoDB" id="9815856at2"/>
<dbReference type="GO" id="GO:0043115">
    <property type="term" value="F:precorrin-2 dehydrogenase activity"/>
    <property type="evidence" value="ECO:0007669"/>
    <property type="project" value="UniProtKB-EC"/>
</dbReference>
<dbReference type="RefSeq" id="WP_160746296.1">
    <property type="nucleotide sequence ID" value="NZ_WTYK01000003.1"/>
</dbReference>
<keyword evidence="5" id="KW-0627">Porphyrin biosynthesis</keyword>
<gene>
    <name evidence="7" type="ORF">GRI75_07315</name>
</gene>
<dbReference type="InterPro" id="IPR036291">
    <property type="entry name" value="NAD(P)-bd_dom_sf"/>
</dbReference>
<accession>A0A6I4UR33</accession>
<dbReference type="EC" id="1.3.1.76" evidence="2"/>
<keyword evidence="4" id="KW-0520">NAD</keyword>
<keyword evidence="3" id="KW-0560">Oxidoreductase</keyword>
<evidence type="ECO:0000256" key="2">
    <source>
        <dbReference type="ARBA" id="ARBA00012400"/>
    </source>
</evidence>
<dbReference type="NCBIfam" id="TIGR01470">
    <property type="entry name" value="cysG_Nterm"/>
    <property type="match status" value="1"/>
</dbReference>
<dbReference type="InterPro" id="IPR006367">
    <property type="entry name" value="Sirohaem_synthase_N"/>
</dbReference>
<dbReference type="SUPFAM" id="SSF75615">
    <property type="entry name" value="Siroheme synthase middle domains-like"/>
    <property type="match status" value="1"/>
</dbReference>
<evidence type="ECO:0000256" key="4">
    <source>
        <dbReference type="ARBA" id="ARBA00023027"/>
    </source>
</evidence>
<protein>
    <recommendedName>
        <fullName evidence="2">precorrin-2 dehydrogenase</fullName>
        <ecNumber evidence="2">1.3.1.76</ecNumber>
    </recommendedName>
</protein>
<dbReference type="GO" id="GO:0004325">
    <property type="term" value="F:ferrochelatase activity"/>
    <property type="evidence" value="ECO:0007669"/>
    <property type="project" value="InterPro"/>
</dbReference>
<dbReference type="Gene3D" id="3.30.160.110">
    <property type="entry name" value="Siroheme synthase, domain 2"/>
    <property type="match status" value="1"/>
</dbReference>
<proteinExistence type="predicted"/>
<evidence type="ECO:0000313" key="7">
    <source>
        <dbReference type="EMBL" id="MXP41450.1"/>
    </source>
</evidence>
<dbReference type="SUPFAM" id="SSF53790">
    <property type="entry name" value="Tetrapyrrole methylase"/>
    <property type="match status" value="1"/>
</dbReference>
<keyword evidence="8" id="KW-1185">Reference proteome</keyword>
<dbReference type="Proteomes" id="UP000469159">
    <property type="component" value="Unassembled WGS sequence"/>
</dbReference>
<comment type="pathway">
    <text evidence="1">Porphyrin-containing compound metabolism; siroheme biosynthesis; sirohydrochlorin from precorrin-2: step 1/1.</text>
</comment>
<dbReference type="InterPro" id="IPR028161">
    <property type="entry name" value="Met8-like"/>
</dbReference>
<organism evidence="7 8">
    <name type="scientific">Croceibacterium soli</name>
    <dbReference type="NCBI Taxonomy" id="1739690"/>
    <lineage>
        <taxon>Bacteria</taxon>
        <taxon>Pseudomonadati</taxon>
        <taxon>Pseudomonadota</taxon>
        <taxon>Alphaproteobacteria</taxon>
        <taxon>Sphingomonadales</taxon>
        <taxon>Erythrobacteraceae</taxon>
        <taxon>Croceibacterium</taxon>
    </lineage>
</organism>
<dbReference type="PANTHER" id="PTHR35330">
    <property type="entry name" value="SIROHEME BIOSYNTHESIS PROTEIN MET8"/>
    <property type="match status" value="1"/>
</dbReference>
<sequence>MKSLPLFHRVAGQPVIVLGEGPAAEAKRRLVARAGGEVVTDAEAGIARGARLAFVATDNAADDAARLRAAGLLVNVVDRPELCDFTTPSILDRDPVLIAIGTGGASAGLAKHLRLRLEAIVPESLGLLARSLAAARGKLRERWPDAADRRRALDGALGPGGELDPLAAHDGDAVAAWLGAASTGGEGRRIEFALASDDPGDLTLRQLQALGAADAILFDPAIPPAILDRARADAERFPLPHEAPLPEGLVIVLHRRSMS</sequence>
<evidence type="ECO:0000256" key="5">
    <source>
        <dbReference type="ARBA" id="ARBA00023244"/>
    </source>
</evidence>
<name>A0A6I4UR33_9SPHN</name>
<dbReference type="PANTHER" id="PTHR35330:SF1">
    <property type="entry name" value="SIROHEME BIOSYNTHESIS PROTEIN MET8"/>
    <property type="match status" value="1"/>
</dbReference>
<dbReference type="InterPro" id="IPR035996">
    <property type="entry name" value="4pyrrol_Methylase_sf"/>
</dbReference>
<dbReference type="GO" id="GO:0019354">
    <property type="term" value="P:siroheme biosynthetic process"/>
    <property type="evidence" value="ECO:0007669"/>
    <property type="project" value="UniProtKB-UniPathway"/>
</dbReference>
<reference evidence="7 8" key="1">
    <citation type="submission" date="2019-12" db="EMBL/GenBank/DDBJ databases">
        <title>Genomic-based taxomic classification of the family Erythrobacteraceae.</title>
        <authorList>
            <person name="Xu L."/>
        </authorList>
    </citation>
    <scope>NUCLEOTIDE SEQUENCE [LARGE SCALE GENOMIC DNA]</scope>
    <source>
        <strain evidence="7 8">MCCC 1K02066</strain>
    </source>
</reference>